<gene>
    <name evidence="2" type="ORF">AUJ95_08055</name>
</gene>
<proteinExistence type="predicted"/>
<dbReference type="InterPro" id="IPR011330">
    <property type="entry name" value="Glyco_hydro/deAcase_b/a-brl"/>
</dbReference>
<evidence type="ECO:0000313" key="2">
    <source>
        <dbReference type="EMBL" id="OIP37520.1"/>
    </source>
</evidence>
<dbReference type="CDD" id="cd10936">
    <property type="entry name" value="CE4_DAC2"/>
    <property type="match status" value="1"/>
</dbReference>
<dbReference type="Pfam" id="PF04748">
    <property type="entry name" value="Polysacc_deac_2"/>
    <property type="match status" value="1"/>
</dbReference>
<feature type="transmembrane region" description="Helical" evidence="1">
    <location>
        <begin position="6"/>
        <end position="27"/>
    </location>
</feature>
<protein>
    <recommendedName>
        <fullName evidence="4">Divergent polysaccharide deacetylase family protein</fullName>
    </recommendedName>
</protein>
<evidence type="ECO:0008006" key="4">
    <source>
        <dbReference type="Google" id="ProtNLM"/>
    </source>
</evidence>
<name>A0A1J5E497_9BACT</name>
<keyword evidence="1" id="KW-1133">Transmembrane helix</keyword>
<dbReference type="STRING" id="1817895.AUJ95_08055"/>
<dbReference type="AlphaFoldDB" id="A0A1J5E497"/>
<sequence length="341" mass="37572">MKKDTIGFVIATIFAVCFSIVIFSVALKYLQQGIERRSIPTVCPKKVAVIPLKRIIPTERIELPKKMGKAQKAFLTPTGVLPLPLPSVPSIPSITLEQPATATKIIASIAIILDDAGYCPSGFVSKLWKIKEPLTISIIPGLRSSKETAELSNRCGFEVMLHMPMEFCSNSKITEEDLLCMADRKNDSPYKWALLCGMSEKEVARQLDGAIKDIPYLKGINNHMGSKATADKRLMTLCMDKLKDKGLYFIDSVTTPKTVAYRLAKEQTISAARRDVFLDNINDVKHVRQQMNILIATAKKNGTAIGIGHATKYSTIAVLDEMMPLLKAQGIEVVPASELVH</sequence>
<dbReference type="SUPFAM" id="SSF88713">
    <property type="entry name" value="Glycoside hydrolase/deacetylase"/>
    <property type="match status" value="1"/>
</dbReference>
<dbReference type="Proteomes" id="UP000183085">
    <property type="component" value="Unassembled WGS sequence"/>
</dbReference>
<evidence type="ECO:0000313" key="3">
    <source>
        <dbReference type="Proteomes" id="UP000183085"/>
    </source>
</evidence>
<comment type="caution">
    <text evidence="2">The sequence shown here is derived from an EMBL/GenBank/DDBJ whole genome shotgun (WGS) entry which is preliminary data.</text>
</comment>
<keyword evidence="1" id="KW-0472">Membrane</keyword>
<evidence type="ECO:0000256" key="1">
    <source>
        <dbReference type="SAM" id="Phobius"/>
    </source>
</evidence>
<dbReference type="Gene3D" id="3.20.20.370">
    <property type="entry name" value="Glycoside hydrolase/deacetylase"/>
    <property type="match status" value="1"/>
</dbReference>
<dbReference type="PANTHER" id="PTHR30105:SF2">
    <property type="entry name" value="DIVERGENT POLYSACCHARIDE DEACETYLASE SUPERFAMILY"/>
    <property type="match status" value="1"/>
</dbReference>
<accession>A0A1J5E497</accession>
<organism evidence="2 3">
    <name type="scientific">Candidatus Desantisbacteria bacterium CG2_30_40_21</name>
    <dbReference type="NCBI Taxonomy" id="1817895"/>
    <lineage>
        <taxon>Bacteria</taxon>
        <taxon>Candidatus Desantisiibacteriota</taxon>
    </lineage>
</organism>
<dbReference type="PANTHER" id="PTHR30105">
    <property type="entry name" value="UNCHARACTERIZED YIBQ-RELATED"/>
    <property type="match status" value="1"/>
</dbReference>
<dbReference type="EMBL" id="MNYI01000207">
    <property type="protein sequence ID" value="OIP37520.1"/>
    <property type="molecule type" value="Genomic_DNA"/>
</dbReference>
<dbReference type="GO" id="GO:0005975">
    <property type="term" value="P:carbohydrate metabolic process"/>
    <property type="evidence" value="ECO:0007669"/>
    <property type="project" value="InterPro"/>
</dbReference>
<dbReference type="InterPro" id="IPR006837">
    <property type="entry name" value="Divergent_DAC"/>
</dbReference>
<keyword evidence="1" id="KW-0812">Transmembrane</keyword>
<reference evidence="2 3" key="1">
    <citation type="journal article" date="2016" name="Environ. Microbiol.">
        <title>Genomic resolution of a cold subsurface aquifer community provides metabolic insights for novel microbes adapted to high CO concentrations.</title>
        <authorList>
            <person name="Probst A.J."/>
            <person name="Castelle C.J."/>
            <person name="Singh A."/>
            <person name="Brown C.T."/>
            <person name="Anantharaman K."/>
            <person name="Sharon I."/>
            <person name="Hug L.A."/>
            <person name="Burstein D."/>
            <person name="Emerson J.B."/>
            <person name="Thomas B.C."/>
            <person name="Banfield J.F."/>
        </authorList>
    </citation>
    <scope>NUCLEOTIDE SEQUENCE [LARGE SCALE GENOMIC DNA]</scope>
    <source>
        <strain evidence="2">CG2_30_40_21</strain>
    </source>
</reference>